<dbReference type="AlphaFoldDB" id="A0A3N4IGJ7"/>
<feature type="compositionally biased region" description="Polar residues" evidence="1">
    <location>
        <begin position="219"/>
        <end position="231"/>
    </location>
</feature>
<dbReference type="EMBL" id="ML119657">
    <property type="protein sequence ID" value="RPA84746.1"/>
    <property type="molecule type" value="Genomic_DNA"/>
</dbReference>
<reference evidence="2 3" key="1">
    <citation type="journal article" date="2018" name="Nat. Ecol. Evol.">
        <title>Pezizomycetes genomes reveal the molecular basis of ectomycorrhizal truffle lifestyle.</title>
        <authorList>
            <person name="Murat C."/>
            <person name="Payen T."/>
            <person name="Noel B."/>
            <person name="Kuo A."/>
            <person name="Morin E."/>
            <person name="Chen J."/>
            <person name="Kohler A."/>
            <person name="Krizsan K."/>
            <person name="Balestrini R."/>
            <person name="Da Silva C."/>
            <person name="Montanini B."/>
            <person name="Hainaut M."/>
            <person name="Levati E."/>
            <person name="Barry K.W."/>
            <person name="Belfiori B."/>
            <person name="Cichocki N."/>
            <person name="Clum A."/>
            <person name="Dockter R.B."/>
            <person name="Fauchery L."/>
            <person name="Guy J."/>
            <person name="Iotti M."/>
            <person name="Le Tacon F."/>
            <person name="Lindquist E.A."/>
            <person name="Lipzen A."/>
            <person name="Malagnac F."/>
            <person name="Mello A."/>
            <person name="Molinier V."/>
            <person name="Miyauchi S."/>
            <person name="Poulain J."/>
            <person name="Riccioni C."/>
            <person name="Rubini A."/>
            <person name="Sitrit Y."/>
            <person name="Splivallo R."/>
            <person name="Traeger S."/>
            <person name="Wang M."/>
            <person name="Zifcakova L."/>
            <person name="Wipf D."/>
            <person name="Zambonelli A."/>
            <person name="Paolocci F."/>
            <person name="Nowrousian M."/>
            <person name="Ottonello S."/>
            <person name="Baldrian P."/>
            <person name="Spatafora J.W."/>
            <person name="Henrissat B."/>
            <person name="Nagy L.G."/>
            <person name="Aury J.M."/>
            <person name="Wincker P."/>
            <person name="Grigoriev I.V."/>
            <person name="Bonfante P."/>
            <person name="Martin F.M."/>
        </authorList>
    </citation>
    <scope>NUCLEOTIDE SEQUENCE [LARGE SCALE GENOMIC DNA]</scope>
    <source>
        <strain evidence="2 3">RN42</strain>
    </source>
</reference>
<evidence type="ECO:0000256" key="1">
    <source>
        <dbReference type="SAM" id="MobiDB-lite"/>
    </source>
</evidence>
<dbReference type="OrthoDB" id="5061070at2759"/>
<dbReference type="STRING" id="1160509.A0A3N4IGJ7"/>
<evidence type="ECO:0008006" key="4">
    <source>
        <dbReference type="Google" id="ProtNLM"/>
    </source>
</evidence>
<evidence type="ECO:0000313" key="3">
    <source>
        <dbReference type="Proteomes" id="UP000275078"/>
    </source>
</evidence>
<organism evidence="2 3">
    <name type="scientific">Ascobolus immersus RN42</name>
    <dbReference type="NCBI Taxonomy" id="1160509"/>
    <lineage>
        <taxon>Eukaryota</taxon>
        <taxon>Fungi</taxon>
        <taxon>Dikarya</taxon>
        <taxon>Ascomycota</taxon>
        <taxon>Pezizomycotina</taxon>
        <taxon>Pezizomycetes</taxon>
        <taxon>Pezizales</taxon>
        <taxon>Ascobolaceae</taxon>
        <taxon>Ascobolus</taxon>
    </lineage>
</organism>
<accession>A0A3N4IGJ7</accession>
<protein>
    <recommendedName>
        <fullName evidence="4">GED domain-containing protein</fullName>
    </recommendedName>
</protein>
<proteinExistence type="predicted"/>
<name>A0A3N4IGJ7_ASCIM</name>
<gene>
    <name evidence="2" type="ORF">BJ508DRAFT_303502</name>
</gene>
<evidence type="ECO:0000313" key="2">
    <source>
        <dbReference type="EMBL" id="RPA84746.1"/>
    </source>
</evidence>
<dbReference type="Proteomes" id="UP000275078">
    <property type="component" value="Unassembled WGS sequence"/>
</dbReference>
<sequence length="496" mass="55690">MDHVEFTSTTVESSILEVDNTFSNPHDIAESVVAAGATTIANNDQAGQASHSTEHAVASPVEVHKDSAAEATDAGMSDVTISENKNEGTAAGGPGDPPARDDKRTDTTPATAPRIYPVSAQSYLRLLEGMIFQYAQDLSAKVYGGPRDPAFLSKLEKLGEEFSSSLASTKPRIVNGETGARQPATAARPKPGKSTDCMDLEDTESWMNQSNPRKRQRENGNTPQSDALNRNKYTLEQIRDIRRATTMSRVPGEVDHRAKDPFIERVVKSWEPLIAAYLSSVNALVKQMAIDRFGLFFQAFDNMPVFRVGRRYVQDFLDAECQRVGEHVRYLYNLELGQIFTANVDEMVRHQKAALDYIMKMRARQLEDEKIQRLQRLAASTESSYRKAQIKEKIEEEYKAPDPFKDELIIMADVRAYNELAQRRFSDYCQMTIRSELVGRSLPRVVGYLEEKFQLRAVDAHEKARHLFVEDPVADQGEDAKMEVRESIVELETGPF</sequence>
<feature type="region of interest" description="Disordered" evidence="1">
    <location>
        <begin position="169"/>
        <end position="231"/>
    </location>
</feature>
<dbReference type="Gene3D" id="1.20.120.1240">
    <property type="entry name" value="Dynamin, middle domain"/>
    <property type="match status" value="1"/>
</dbReference>
<feature type="region of interest" description="Disordered" evidence="1">
    <location>
        <begin position="66"/>
        <end position="114"/>
    </location>
</feature>
<keyword evidence="3" id="KW-1185">Reference proteome</keyword>